<proteinExistence type="predicted"/>
<organism evidence="2 3">
    <name type="scientific">Araneus ventricosus</name>
    <name type="common">Orbweaver spider</name>
    <name type="synonym">Epeira ventricosa</name>
    <dbReference type="NCBI Taxonomy" id="182803"/>
    <lineage>
        <taxon>Eukaryota</taxon>
        <taxon>Metazoa</taxon>
        <taxon>Ecdysozoa</taxon>
        <taxon>Arthropoda</taxon>
        <taxon>Chelicerata</taxon>
        <taxon>Arachnida</taxon>
        <taxon>Araneae</taxon>
        <taxon>Araneomorphae</taxon>
        <taxon>Entelegynae</taxon>
        <taxon>Araneoidea</taxon>
        <taxon>Araneidae</taxon>
        <taxon>Araneus</taxon>
    </lineage>
</organism>
<gene>
    <name evidence="2" type="ORF">AVEN_267468_1</name>
</gene>
<evidence type="ECO:0000313" key="3">
    <source>
        <dbReference type="Proteomes" id="UP000499080"/>
    </source>
</evidence>
<name>A0A4Y2TL84_ARAVE</name>
<protein>
    <submittedName>
        <fullName evidence="2">Uncharacterized protein</fullName>
    </submittedName>
</protein>
<keyword evidence="3" id="KW-1185">Reference proteome</keyword>
<reference evidence="2 3" key="1">
    <citation type="journal article" date="2019" name="Sci. Rep.">
        <title>Orb-weaving spider Araneus ventricosus genome elucidates the spidroin gene catalogue.</title>
        <authorList>
            <person name="Kono N."/>
            <person name="Nakamura H."/>
            <person name="Ohtoshi R."/>
            <person name="Moran D.A.P."/>
            <person name="Shinohara A."/>
            <person name="Yoshida Y."/>
            <person name="Fujiwara M."/>
            <person name="Mori M."/>
            <person name="Tomita M."/>
            <person name="Arakawa K."/>
        </authorList>
    </citation>
    <scope>NUCLEOTIDE SEQUENCE [LARGE SCALE GENOMIC DNA]</scope>
</reference>
<dbReference type="Proteomes" id="UP000499080">
    <property type="component" value="Unassembled WGS sequence"/>
</dbReference>
<dbReference type="EMBL" id="BGPR01029552">
    <property type="protein sequence ID" value="GBO01383.1"/>
    <property type="molecule type" value="Genomic_DNA"/>
</dbReference>
<feature type="region of interest" description="Disordered" evidence="1">
    <location>
        <begin position="163"/>
        <end position="183"/>
    </location>
</feature>
<comment type="caution">
    <text evidence="2">The sequence shown here is derived from an EMBL/GenBank/DDBJ whole genome shotgun (WGS) entry which is preliminary data.</text>
</comment>
<dbReference type="AlphaFoldDB" id="A0A4Y2TL84"/>
<evidence type="ECO:0000256" key="1">
    <source>
        <dbReference type="SAM" id="MobiDB-lite"/>
    </source>
</evidence>
<accession>A0A4Y2TL84</accession>
<sequence>MDSSPGRIFTNPTLIELRQEISEYHWLQGAVTSLSALARSFYQGRVCKYASGTSGEVSRNQEVVGFFPKYRQALKALFPQRVASQTSSRSRFVLVDCARWNSDQLRNSHGPWIGKSLGSARINGCTDAVCSLHPPLMRELFTVITRETIDALTSPRATSILPVPTMGNIADGTSGKTGRRNAA</sequence>
<evidence type="ECO:0000313" key="2">
    <source>
        <dbReference type="EMBL" id="GBO01383.1"/>
    </source>
</evidence>